<keyword evidence="1" id="KW-0175">Coiled coil</keyword>
<comment type="caution">
    <text evidence="3">The sequence shown here is derived from an EMBL/GenBank/DDBJ whole genome shotgun (WGS) entry which is preliminary data.</text>
</comment>
<proteinExistence type="predicted"/>
<gene>
    <name evidence="3" type="ORF">DXZ20_26425</name>
</gene>
<dbReference type="EMBL" id="QXHD01000004">
    <property type="protein sequence ID" value="NEZ59115.1"/>
    <property type="molecule type" value="Genomic_DNA"/>
</dbReference>
<dbReference type="AlphaFoldDB" id="A0A6M0RS65"/>
<evidence type="ECO:0000256" key="1">
    <source>
        <dbReference type="SAM" id="Coils"/>
    </source>
</evidence>
<evidence type="ECO:0000313" key="4">
    <source>
        <dbReference type="Proteomes" id="UP000481033"/>
    </source>
</evidence>
<sequence length="313" mass="34945">MAYDYQACRWLTPMDVPTTINAIASLWHTVLAQTPASTVSDLAQELEVLKAQVESLQQTNQLLSDGLNTQIEFLKQENQDLTASFSQYIDAMKWNLTVLAGLAAVLSAVGGWLFKNSLDDAKEMATRIVRQELTNSIEPLIAAESNNLKKTLQTEQIITGTVIDYYLPQPVSETITEYELLKNRGFLDVRRWDSQHKPEGRFGSVLVADFVNCDLLNLPGLSHESDEVRRQAYQERDRIVNEIIRGLVELRIGNPIIVAYVRPGFGRLAAIDKLTTTFPEIRYYASANTPVSLMGAVVDSAYVAFGDRKATIS</sequence>
<keyword evidence="2" id="KW-0472">Membrane</keyword>
<keyword evidence="4" id="KW-1185">Reference proteome</keyword>
<keyword evidence="2" id="KW-0812">Transmembrane</keyword>
<dbReference type="Proteomes" id="UP000481033">
    <property type="component" value="Unassembled WGS sequence"/>
</dbReference>
<organism evidence="3 4">
    <name type="scientific">Adonisia turfae CCMR0081</name>
    <dbReference type="NCBI Taxonomy" id="2292702"/>
    <lineage>
        <taxon>Bacteria</taxon>
        <taxon>Bacillati</taxon>
        <taxon>Cyanobacteriota</taxon>
        <taxon>Adonisia</taxon>
        <taxon>Adonisia turfae</taxon>
    </lineage>
</organism>
<accession>A0A6M0RS65</accession>
<reference evidence="3 4" key="1">
    <citation type="journal article" date="2020" name="Microb. Ecol.">
        <title>Ecogenomics of the Marine Benthic Filamentous Cyanobacterium Adonisia.</title>
        <authorList>
            <person name="Walter J.M."/>
            <person name="Coutinho F.H."/>
            <person name="Leomil L."/>
            <person name="Hargreaves P.I."/>
            <person name="Campeao M.E."/>
            <person name="Vieira V.V."/>
            <person name="Silva B.S."/>
            <person name="Fistarol G.O."/>
            <person name="Salomon P.S."/>
            <person name="Sawabe T."/>
            <person name="Mino S."/>
            <person name="Hosokawa M."/>
            <person name="Miyashita H."/>
            <person name="Maruyama F."/>
            <person name="van Verk M.C."/>
            <person name="Dutilh B.E."/>
            <person name="Thompson C.C."/>
            <person name="Thompson F.L."/>
        </authorList>
    </citation>
    <scope>NUCLEOTIDE SEQUENCE [LARGE SCALE GENOMIC DNA]</scope>
    <source>
        <strain evidence="3 4">CCMR0081</strain>
    </source>
</reference>
<feature type="transmembrane region" description="Helical" evidence="2">
    <location>
        <begin position="94"/>
        <end position="114"/>
    </location>
</feature>
<name>A0A6M0RS65_9CYAN</name>
<keyword evidence="2" id="KW-1133">Transmembrane helix</keyword>
<dbReference type="RefSeq" id="WP_163702053.1">
    <property type="nucleotide sequence ID" value="NZ_QXHD01000004.1"/>
</dbReference>
<feature type="coiled-coil region" evidence="1">
    <location>
        <begin position="39"/>
        <end position="84"/>
    </location>
</feature>
<protein>
    <submittedName>
        <fullName evidence="3">Uncharacterized protein</fullName>
    </submittedName>
</protein>
<evidence type="ECO:0000256" key="2">
    <source>
        <dbReference type="SAM" id="Phobius"/>
    </source>
</evidence>
<evidence type="ECO:0000313" key="3">
    <source>
        <dbReference type="EMBL" id="NEZ59115.1"/>
    </source>
</evidence>